<proteinExistence type="predicted"/>
<dbReference type="InterPro" id="IPR029063">
    <property type="entry name" value="SAM-dependent_MTases_sf"/>
</dbReference>
<keyword evidence="1" id="KW-0489">Methyltransferase</keyword>
<comment type="caution">
    <text evidence="4">The sequence shown here is derived from an EMBL/GenBank/DDBJ whole genome shotgun (WGS) entry which is preliminary data.</text>
</comment>
<dbReference type="Gene3D" id="3.40.50.12710">
    <property type="match status" value="1"/>
</dbReference>
<evidence type="ECO:0000256" key="1">
    <source>
        <dbReference type="ARBA" id="ARBA00022603"/>
    </source>
</evidence>
<dbReference type="PANTHER" id="PTHR12049:SF7">
    <property type="entry name" value="PROTEIN ARGININE METHYLTRANSFERASE NDUFAF7, MITOCHONDRIAL"/>
    <property type="match status" value="1"/>
</dbReference>
<keyword evidence="2" id="KW-0808">Transferase</keyword>
<evidence type="ECO:0008006" key="6">
    <source>
        <dbReference type="Google" id="ProtNLM"/>
    </source>
</evidence>
<dbReference type="Proteomes" id="UP000746503">
    <property type="component" value="Unassembled WGS sequence"/>
</dbReference>
<dbReference type="InterPro" id="IPR003788">
    <property type="entry name" value="NDUFAF7"/>
</dbReference>
<dbReference type="Pfam" id="PF02636">
    <property type="entry name" value="Methyltransf_28"/>
    <property type="match status" value="1"/>
</dbReference>
<keyword evidence="5" id="KW-1185">Reference proteome</keyword>
<organism evidence="4 5">
    <name type="scientific">Streptomyces spiramenti</name>
    <dbReference type="NCBI Taxonomy" id="2720606"/>
    <lineage>
        <taxon>Bacteria</taxon>
        <taxon>Bacillati</taxon>
        <taxon>Actinomycetota</taxon>
        <taxon>Actinomycetes</taxon>
        <taxon>Kitasatosporales</taxon>
        <taxon>Streptomycetaceae</taxon>
        <taxon>Streptomyces</taxon>
    </lineage>
</organism>
<evidence type="ECO:0000313" key="5">
    <source>
        <dbReference type="Proteomes" id="UP000746503"/>
    </source>
</evidence>
<dbReference type="InterPro" id="IPR038375">
    <property type="entry name" value="NDUFAF7_sf"/>
</dbReference>
<reference evidence="4 5" key="1">
    <citation type="submission" date="2020-03" db="EMBL/GenBank/DDBJ databases">
        <title>Draft genome of Streptomyces sp. ventii, isolated from the Axial Seamount in the Pacific Ocean, and resequencing of the two type strains Streptomyces lonarensis strain NCL 716 and Streptomyces bohaiensis strain 11A07.</title>
        <authorList>
            <person name="Loughran R.M."/>
            <person name="Pfannmuller K.M."/>
            <person name="Wasson B.J."/>
            <person name="Deadmond M.C."/>
            <person name="Paddock B.E."/>
            <person name="Koyack M.J."/>
            <person name="Gallegos D.A."/>
            <person name="Mitchell E.A."/>
            <person name="Ushijima B."/>
            <person name="Saw J.H."/>
            <person name="Mcphail K.L."/>
            <person name="Videau P."/>
        </authorList>
    </citation>
    <scope>NUCLEOTIDE SEQUENCE [LARGE SCALE GENOMIC DNA]</scope>
    <source>
        <strain evidence="5">5675061</strain>
    </source>
</reference>
<dbReference type="EMBL" id="JAAVJB010000150">
    <property type="protein sequence ID" value="NJP67897.1"/>
    <property type="molecule type" value="Genomic_DNA"/>
</dbReference>
<protein>
    <recommendedName>
        <fullName evidence="6">SAM-dependent methyltransferase</fullName>
    </recommendedName>
</protein>
<gene>
    <name evidence="4" type="ORF">HCJ92_16725</name>
</gene>
<name>A0ABX1ALA6_9ACTN</name>
<feature type="region of interest" description="Disordered" evidence="3">
    <location>
        <begin position="1"/>
        <end position="118"/>
    </location>
</feature>
<accession>A0ABX1ALA6</accession>
<sequence length="468" mass="47568">MRRVRPVCGTGSDLGGVPSRLSARTVPPVRGERCETDDRAGGVAPGGGRAGARGGSGATVDAERDGRTRAPGGRVRAPGARHGTATGGRVTDGASAGGPAEERPTENGPTENGAAAGGGWAGWREAAERALYGGASASDGPGTDTGGFFLREAPAAHFRTAVHASPLFATAVAELLLRLDEALGRPPVLDLVDVGAGRGELLAGVLAALPPRVADRVRPCAVERAARPAGLPDRVAWSAAPPAGITGLLFANEWLDNVPLDVVESDGTGQLRHVLVRADGRERRGGPVGGEDAAWLRRWWPSCGSPGERAEIGLTRDAAWAGAVATVRRGLAVAVDYSHARTTRPPLGSLTGYRDGRQVAPVPDGGCDLTAHVAMDACAAAGAAVPGAGAPLLLTQRTALRRLGTDGRRPPLELARTDPAGYLRALARAGEAAELTDPAGFGGFEWLVQPVGVPSPLAAGPTGETDPA</sequence>
<evidence type="ECO:0000256" key="2">
    <source>
        <dbReference type="ARBA" id="ARBA00022679"/>
    </source>
</evidence>
<dbReference type="PANTHER" id="PTHR12049">
    <property type="entry name" value="PROTEIN ARGININE METHYLTRANSFERASE NDUFAF7, MITOCHONDRIAL"/>
    <property type="match status" value="1"/>
</dbReference>
<feature type="compositionally biased region" description="Basic and acidic residues" evidence="3">
    <location>
        <begin position="30"/>
        <end position="40"/>
    </location>
</feature>
<dbReference type="SUPFAM" id="SSF53335">
    <property type="entry name" value="S-adenosyl-L-methionine-dependent methyltransferases"/>
    <property type="match status" value="1"/>
</dbReference>
<evidence type="ECO:0000313" key="4">
    <source>
        <dbReference type="EMBL" id="NJP67897.1"/>
    </source>
</evidence>
<feature type="compositionally biased region" description="Gly residues" evidence="3">
    <location>
        <begin position="43"/>
        <end position="57"/>
    </location>
</feature>
<evidence type="ECO:0000256" key="3">
    <source>
        <dbReference type="SAM" id="MobiDB-lite"/>
    </source>
</evidence>